<dbReference type="GeneID" id="301305305"/>
<dbReference type="AlphaFoldDB" id="A0A0D0V623"/>
<dbReference type="EMBL" id="JXSX01000001">
    <property type="protein sequence ID" value="KIR66332.1"/>
    <property type="molecule type" value="Genomic_DNA"/>
</dbReference>
<evidence type="ECO:0000313" key="3">
    <source>
        <dbReference type="Proteomes" id="UP000032254"/>
    </source>
</evidence>
<dbReference type="PATRIC" id="fig|47853.6.peg.3052"/>
<comment type="caution">
    <text evidence="2">The sequence shown here is derived from an EMBL/GenBank/DDBJ whole genome shotgun (WGS) entry which is preliminary data.</text>
</comment>
<dbReference type="GO" id="GO:0009306">
    <property type="term" value="P:protein secretion"/>
    <property type="evidence" value="ECO:0007669"/>
    <property type="project" value="InterPro"/>
</dbReference>
<keyword evidence="3" id="KW-1185">Reference proteome</keyword>
<evidence type="ECO:0000256" key="1">
    <source>
        <dbReference type="SAM" id="MobiDB-lite"/>
    </source>
</evidence>
<dbReference type="OrthoDB" id="3402696at2"/>
<gene>
    <name evidence="2" type="ORF">TK50_14450</name>
</gene>
<dbReference type="Proteomes" id="UP000032254">
    <property type="component" value="Unassembled WGS sequence"/>
</dbReference>
<evidence type="ECO:0000313" key="2">
    <source>
        <dbReference type="EMBL" id="KIR66332.1"/>
    </source>
</evidence>
<evidence type="ECO:0008006" key="4">
    <source>
        <dbReference type="Google" id="ProtNLM"/>
    </source>
</evidence>
<organism evidence="2 3">
    <name type="scientific">Micromonospora haikouensis</name>
    <dbReference type="NCBI Taxonomy" id="686309"/>
    <lineage>
        <taxon>Bacteria</taxon>
        <taxon>Bacillati</taxon>
        <taxon>Actinomycetota</taxon>
        <taxon>Actinomycetes</taxon>
        <taxon>Micromonosporales</taxon>
        <taxon>Micromonosporaceae</taxon>
        <taxon>Micromonospora</taxon>
    </lineage>
</organism>
<dbReference type="RefSeq" id="WP_043963224.1">
    <property type="nucleotide sequence ID" value="NZ_JXSX01000001.1"/>
</dbReference>
<sequence length="106" mass="11267">MAAGDGIRVDPGDLTTHAAHLERCADSLDTARQAGQHVRLGTDAYGQLCAIMPVLLDGLQQTLVGGVDAAARSVRDTANRVRSGAEGYRAADARAEQRLQRVRDAR</sequence>
<dbReference type="Pfam" id="PF10824">
    <property type="entry name" value="T7SS_ESX_EspC"/>
    <property type="match status" value="1"/>
</dbReference>
<name>A0A0D0V623_9ACTN</name>
<proteinExistence type="predicted"/>
<feature type="region of interest" description="Disordered" evidence="1">
    <location>
        <begin position="79"/>
        <end position="106"/>
    </location>
</feature>
<protein>
    <recommendedName>
        <fullName evidence="4">Excreted virulence factor EspC, type VII ESX diderm</fullName>
    </recommendedName>
</protein>
<dbReference type="InterPro" id="IPR022536">
    <property type="entry name" value="EspC"/>
</dbReference>
<accession>A0A0D0V623</accession>
<feature type="compositionally biased region" description="Basic and acidic residues" evidence="1">
    <location>
        <begin position="89"/>
        <end position="106"/>
    </location>
</feature>
<reference evidence="2 3" key="1">
    <citation type="submission" date="2015-01" db="EMBL/GenBank/DDBJ databases">
        <title>Sequencing and annotation of Micromonospora carbonacea strain JXNU-1 genome.</title>
        <authorList>
            <person name="Long Z."/>
            <person name="Huang Y."/>
            <person name="Jiang Y."/>
        </authorList>
    </citation>
    <scope>NUCLEOTIDE SEQUENCE [LARGE SCALE GENOMIC DNA]</scope>
    <source>
        <strain evidence="2 3">JXNU-1</strain>
    </source>
</reference>